<dbReference type="PANTHER" id="PTHR43283:SF7">
    <property type="entry name" value="BETA-LACTAMASE-RELATED DOMAIN-CONTAINING PROTEIN"/>
    <property type="match status" value="1"/>
</dbReference>
<dbReference type="EMBL" id="CP080507">
    <property type="protein sequence ID" value="QYM78361.1"/>
    <property type="molecule type" value="Genomic_DNA"/>
</dbReference>
<dbReference type="Gene3D" id="3.40.710.10">
    <property type="entry name" value="DD-peptidase/beta-lactamase superfamily"/>
    <property type="match status" value="1"/>
</dbReference>
<name>A0A8F9TSQ9_9BACT</name>
<reference evidence="2" key="1">
    <citation type="submission" date="2021-08" db="EMBL/GenBank/DDBJ databases">
        <title>Genome of a novel bacterium of the phylum Verrucomicrobia, Oleiharenicola sp. KSB-15.</title>
        <authorList>
            <person name="Chung J.-H."/>
            <person name="Ahn J.-H."/>
            <person name="Yoon Y."/>
            <person name="Kim D.-Y."/>
            <person name="An S.-H."/>
            <person name="Park I."/>
            <person name="Yeon J."/>
        </authorList>
    </citation>
    <scope>NUCLEOTIDE SEQUENCE</scope>
    <source>
        <strain evidence="2">KSB-15</strain>
    </source>
</reference>
<sequence length="361" mass="39739">MLTVSLAAQNPSNPAALDDGWTIAEPQAAGFDAAKLRGNFATMLSGEVNLHAVIVERHGRLVAEGYRTGRDKPQFTFLSRIVAFGPAVRHDTRSVGKSVIALLVGIAQAQGKLGPAGSAVLDFYPELADLATPALRKITVADLLTMGSGLAWRESGAGFPTDEDRLAWKKSQIRFVLGRPTVAEPSRRFNYNSGGTVVLADILERATHMPWTEFARTALFEPLGISDVEWVTDLRSRPMANSGLRLRPRDMAKLGRLVLNRGKWKERQVVPAAWIDEMLRPRLATGVEDTRYGYQWWTGSVNWQGRSLPWHAAWGNGSQRIFVIPDLDMTVVFTAGAYGDPQTVRQVQKYFQALVDSVAAQ</sequence>
<keyword evidence="3" id="KW-1185">Reference proteome</keyword>
<dbReference type="Pfam" id="PF00144">
    <property type="entry name" value="Beta-lactamase"/>
    <property type="match status" value="1"/>
</dbReference>
<dbReference type="RefSeq" id="WP_220161465.1">
    <property type="nucleotide sequence ID" value="NZ_CP080507.1"/>
</dbReference>
<dbReference type="AlphaFoldDB" id="A0A8F9TSQ9"/>
<evidence type="ECO:0000313" key="3">
    <source>
        <dbReference type="Proteomes" id="UP000825051"/>
    </source>
</evidence>
<organism evidence="2 3">
    <name type="scientific">Horticoccus luteus</name>
    <dbReference type="NCBI Taxonomy" id="2862869"/>
    <lineage>
        <taxon>Bacteria</taxon>
        <taxon>Pseudomonadati</taxon>
        <taxon>Verrucomicrobiota</taxon>
        <taxon>Opitutia</taxon>
        <taxon>Opitutales</taxon>
        <taxon>Opitutaceae</taxon>
        <taxon>Horticoccus</taxon>
    </lineage>
</organism>
<dbReference type="InterPro" id="IPR001466">
    <property type="entry name" value="Beta-lactam-related"/>
</dbReference>
<feature type="domain" description="Beta-lactamase-related" evidence="1">
    <location>
        <begin position="52"/>
        <end position="335"/>
    </location>
</feature>
<evidence type="ECO:0000313" key="2">
    <source>
        <dbReference type="EMBL" id="QYM78361.1"/>
    </source>
</evidence>
<dbReference type="Proteomes" id="UP000825051">
    <property type="component" value="Chromosome"/>
</dbReference>
<gene>
    <name evidence="2" type="ORF">K0B96_13795</name>
</gene>
<dbReference type="KEGG" id="ole:K0B96_13795"/>
<protein>
    <submittedName>
        <fullName evidence="2">Beta-lactamase family protein</fullName>
    </submittedName>
</protein>
<dbReference type="InterPro" id="IPR012338">
    <property type="entry name" value="Beta-lactam/transpept-like"/>
</dbReference>
<evidence type="ECO:0000259" key="1">
    <source>
        <dbReference type="Pfam" id="PF00144"/>
    </source>
</evidence>
<dbReference type="PANTHER" id="PTHR43283">
    <property type="entry name" value="BETA-LACTAMASE-RELATED"/>
    <property type="match status" value="1"/>
</dbReference>
<dbReference type="InterPro" id="IPR050789">
    <property type="entry name" value="Diverse_Enzym_Activities"/>
</dbReference>
<dbReference type="SUPFAM" id="SSF56601">
    <property type="entry name" value="beta-lactamase/transpeptidase-like"/>
    <property type="match status" value="1"/>
</dbReference>
<proteinExistence type="predicted"/>
<accession>A0A8F9TSQ9</accession>